<dbReference type="InterPro" id="IPR007304">
    <property type="entry name" value="TAP46-like"/>
</dbReference>
<feature type="compositionally biased region" description="Polar residues" evidence="1">
    <location>
        <begin position="388"/>
        <end position="403"/>
    </location>
</feature>
<feature type="region of interest" description="Disordered" evidence="1">
    <location>
        <begin position="126"/>
        <end position="151"/>
    </location>
</feature>
<evidence type="ECO:0000313" key="3">
    <source>
        <dbReference type="Proteomes" id="UP000812966"/>
    </source>
</evidence>
<dbReference type="Pfam" id="PF04177">
    <property type="entry name" value="TAP42"/>
    <property type="match status" value="1"/>
</dbReference>
<evidence type="ECO:0000313" key="2">
    <source>
        <dbReference type="EMBL" id="KAG7528141.1"/>
    </source>
</evidence>
<dbReference type="EMBL" id="JABELV010000203">
    <property type="protein sequence ID" value="KAG7528141.1"/>
    <property type="molecule type" value="Genomic_DNA"/>
</dbReference>
<protein>
    <recommendedName>
        <fullName evidence="4">TAP42-like protein</fullName>
    </recommendedName>
</protein>
<feature type="compositionally biased region" description="Low complexity" evidence="1">
    <location>
        <begin position="127"/>
        <end position="146"/>
    </location>
</feature>
<comment type="caution">
    <text evidence="2">The sequence shown here is derived from an EMBL/GenBank/DDBJ whole genome shotgun (WGS) entry which is preliminary data.</text>
</comment>
<keyword evidence="3" id="KW-1185">Reference proteome</keyword>
<sequence>MSNTSNLTLPALYVRALRSLLPIFNDDISTSLPSTQQTLQDALTDLDLVIRMSSTLGVFSDNESMDDVGDAELPLMAVEWIKGEVLGRVNGDGIKERLKMLKSSQNSYESFLFLLESYSFPTPPGFTYPSDPSSSSSSSRYTPSDPAARRDAKIKQYRLEKEWKEKVSAGLPDVDVSASPLAGILALMKETQQEGGGDSSAGADGIEKAASRLNISNNASSSTSVNPDSNAHIRQASLSLLTLLLIQTSSQLSSISQETSLLESASMSAQIIEEDQQRERDERERARRKQEGERVGLREEERWRLDMDLVRRKERGRVATLIDDRGKPTQPFTILPSAGLQDLSDRARLGAEVYRSPHRLPTMTIDEYLEEERRRGNILSGGGAASENAPTSTEVLQLASEQDGTYDGEEKEEEKRKKEEDWAVYTEINKKGAGNTMNRG</sequence>
<evidence type="ECO:0000256" key="1">
    <source>
        <dbReference type="SAM" id="MobiDB-lite"/>
    </source>
</evidence>
<dbReference type="AlphaFoldDB" id="A0A8K0JKM7"/>
<dbReference type="Gene3D" id="1.25.40.540">
    <property type="entry name" value="TAP42-like family"/>
    <property type="match status" value="1"/>
</dbReference>
<dbReference type="InterPro" id="IPR038511">
    <property type="entry name" value="TAP42/TAP46-like_sf"/>
</dbReference>
<accession>A0A8K0JKM7</accession>
<dbReference type="PANTHER" id="PTHR10933">
    <property type="entry name" value="IMMUNOGLOBULIN-BINDING PROTEIN 1"/>
    <property type="match status" value="1"/>
</dbReference>
<dbReference type="GO" id="GO:0051721">
    <property type="term" value="F:protein phosphatase 2A binding"/>
    <property type="evidence" value="ECO:0007669"/>
    <property type="project" value="TreeGrafter"/>
</dbReference>
<dbReference type="GO" id="GO:0035303">
    <property type="term" value="P:regulation of dephosphorylation"/>
    <property type="evidence" value="ECO:0007669"/>
    <property type="project" value="TreeGrafter"/>
</dbReference>
<feature type="region of interest" description="Disordered" evidence="1">
    <location>
        <begin position="264"/>
        <end position="295"/>
    </location>
</feature>
<gene>
    <name evidence="2" type="ORF">FFLO_06380</name>
</gene>
<name>A0A8K0JKM7_9TREE</name>
<feature type="region of interest" description="Disordered" evidence="1">
    <location>
        <begin position="378"/>
        <end position="421"/>
    </location>
</feature>
<feature type="compositionally biased region" description="Basic and acidic residues" evidence="1">
    <location>
        <begin position="275"/>
        <end position="295"/>
    </location>
</feature>
<proteinExistence type="predicted"/>
<organism evidence="2 3">
    <name type="scientific">Filobasidium floriforme</name>
    <dbReference type="NCBI Taxonomy" id="5210"/>
    <lineage>
        <taxon>Eukaryota</taxon>
        <taxon>Fungi</taxon>
        <taxon>Dikarya</taxon>
        <taxon>Basidiomycota</taxon>
        <taxon>Agaricomycotina</taxon>
        <taxon>Tremellomycetes</taxon>
        <taxon>Filobasidiales</taxon>
        <taxon>Filobasidiaceae</taxon>
        <taxon>Filobasidium</taxon>
    </lineage>
</organism>
<dbReference type="GO" id="GO:0005829">
    <property type="term" value="C:cytosol"/>
    <property type="evidence" value="ECO:0007669"/>
    <property type="project" value="TreeGrafter"/>
</dbReference>
<reference evidence="2" key="1">
    <citation type="submission" date="2020-04" db="EMBL/GenBank/DDBJ databases">
        <title>Analysis of mating type loci in Filobasidium floriforme.</title>
        <authorList>
            <person name="Nowrousian M."/>
        </authorList>
    </citation>
    <scope>NUCLEOTIDE SEQUENCE</scope>
    <source>
        <strain evidence="2">CBS 6242</strain>
    </source>
</reference>
<dbReference type="Proteomes" id="UP000812966">
    <property type="component" value="Unassembled WGS sequence"/>
</dbReference>
<evidence type="ECO:0008006" key="4">
    <source>
        <dbReference type="Google" id="ProtNLM"/>
    </source>
</evidence>
<dbReference type="GO" id="GO:0009966">
    <property type="term" value="P:regulation of signal transduction"/>
    <property type="evidence" value="ECO:0007669"/>
    <property type="project" value="InterPro"/>
</dbReference>
<dbReference type="PANTHER" id="PTHR10933:SF9">
    <property type="entry name" value="IMMUNOGLOBULIN-BINDING PROTEIN 1"/>
    <property type="match status" value="1"/>
</dbReference>